<comment type="caution">
    <text evidence="1">The sequence shown here is derived from an EMBL/GenBank/DDBJ whole genome shotgun (WGS) entry which is preliminary data.</text>
</comment>
<organism evidence="1 2">
    <name type="scientific">Adineta ricciae</name>
    <name type="common">Rotifer</name>
    <dbReference type="NCBI Taxonomy" id="249248"/>
    <lineage>
        <taxon>Eukaryota</taxon>
        <taxon>Metazoa</taxon>
        <taxon>Spiralia</taxon>
        <taxon>Gnathifera</taxon>
        <taxon>Rotifera</taxon>
        <taxon>Eurotatoria</taxon>
        <taxon>Bdelloidea</taxon>
        <taxon>Adinetida</taxon>
        <taxon>Adinetidae</taxon>
        <taxon>Adineta</taxon>
    </lineage>
</organism>
<feature type="non-terminal residue" evidence="1">
    <location>
        <position position="91"/>
    </location>
</feature>
<protein>
    <submittedName>
        <fullName evidence="1">Uncharacterized protein</fullName>
    </submittedName>
</protein>
<dbReference type="Proteomes" id="UP000663828">
    <property type="component" value="Unassembled WGS sequence"/>
</dbReference>
<dbReference type="InterPro" id="IPR011042">
    <property type="entry name" value="6-blade_b-propeller_TolB-like"/>
</dbReference>
<keyword evidence="2" id="KW-1185">Reference proteome</keyword>
<evidence type="ECO:0000313" key="2">
    <source>
        <dbReference type="Proteomes" id="UP000663828"/>
    </source>
</evidence>
<sequence>MQIVAGGDYPGWENNELYYPQQVIIDQKSLIICDQLNKRIVRWPYENGTAGEIILGNISCAGIALDDQRSLYVVHPWKDEVRRYRFGETNG</sequence>
<dbReference type="AlphaFoldDB" id="A0A816HXB1"/>
<dbReference type="SUPFAM" id="SSF63825">
    <property type="entry name" value="YWTD domain"/>
    <property type="match status" value="1"/>
</dbReference>
<proteinExistence type="predicted"/>
<accession>A0A816HXB1</accession>
<reference evidence="1" key="1">
    <citation type="submission" date="2021-02" db="EMBL/GenBank/DDBJ databases">
        <authorList>
            <person name="Nowell W R."/>
        </authorList>
    </citation>
    <scope>NUCLEOTIDE SEQUENCE</scope>
</reference>
<evidence type="ECO:0000313" key="1">
    <source>
        <dbReference type="EMBL" id="CAF1691295.1"/>
    </source>
</evidence>
<dbReference type="Gene3D" id="2.120.10.30">
    <property type="entry name" value="TolB, C-terminal domain"/>
    <property type="match status" value="1"/>
</dbReference>
<name>A0A816HXB1_ADIRI</name>
<dbReference type="EMBL" id="CAJNOR010021407">
    <property type="protein sequence ID" value="CAF1691295.1"/>
    <property type="molecule type" value="Genomic_DNA"/>
</dbReference>
<gene>
    <name evidence="1" type="ORF">XAT740_LOCUS64122</name>
</gene>